<organism evidence="13 16">
    <name type="scientific">Allofranklinella schreckenbergeri</name>
    <dbReference type="NCBI Taxonomy" id="1076744"/>
    <lineage>
        <taxon>Bacteria</taxon>
        <taxon>Pseudomonadati</taxon>
        <taxon>Pseudomonadota</taxon>
        <taxon>Betaproteobacteria</taxon>
        <taxon>Burkholderiales</taxon>
        <taxon>Comamonadaceae</taxon>
        <taxon>Allofranklinella</taxon>
    </lineage>
</organism>
<dbReference type="InterPro" id="IPR011112">
    <property type="entry name" value="Rho-like_N"/>
</dbReference>
<dbReference type="NCBIfam" id="TIGR00767">
    <property type="entry name" value="rho"/>
    <property type="match status" value="1"/>
</dbReference>
<gene>
    <name evidence="9 13" type="primary">rho</name>
    <name evidence="15" type="ORF">EBQ24_11225</name>
    <name evidence="13" type="ORF">EBQ25_11590</name>
    <name evidence="14" type="ORF">EBQ26_03050</name>
</gene>
<evidence type="ECO:0000256" key="3">
    <source>
        <dbReference type="ARBA" id="ARBA00022801"/>
    </source>
</evidence>
<evidence type="ECO:0000313" key="13">
    <source>
        <dbReference type="EMBL" id="RMW95553.1"/>
    </source>
</evidence>
<dbReference type="AlphaFoldDB" id="A0A3M6PWU6"/>
<dbReference type="InterPro" id="IPR011113">
    <property type="entry name" value="Rho_RNA-bd"/>
</dbReference>
<dbReference type="InterPro" id="IPR027417">
    <property type="entry name" value="P-loop_NTPase"/>
</dbReference>
<dbReference type="EMBL" id="RDQL01000024">
    <property type="protein sequence ID" value="RMW95553.1"/>
    <property type="molecule type" value="Genomic_DNA"/>
</dbReference>
<evidence type="ECO:0000313" key="17">
    <source>
        <dbReference type="Proteomes" id="UP000267521"/>
    </source>
</evidence>
<dbReference type="FunFam" id="3.40.50.300:FF:000072">
    <property type="entry name" value="Transcription termination factor Rho"/>
    <property type="match status" value="1"/>
</dbReference>
<evidence type="ECO:0000256" key="1">
    <source>
        <dbReference type="ARBA" id="ARBA00022472"/>
    </source>
</evidence>
<keyword evidence="1 9" id="KW-0806">Transcription termination</keyword>
<dbReference type="SUPFAM" id="SSF68912">
    <property type="entry name" value="Rho N-terminal domain-like"/>
    <property type="match status" value="1"/>
</dbReference>
<dbReference type="Gene3D" id="3.40.50.300">
    <property type="entry name" value="P-loop containing nucleotide triphosphate hydrolases"/>
    <property type="match status" value="1"/>
</dbReference>
<dbReference type="GO" id="GO:0016787">
    <property type="term" value="F:hydrolase activity"/>
    <property type="evidence" value="ECO:0007669"/>
    <property type="project" value="UniProtKB-KW"/>
</dbReference>
<protein>
    <recommendedName>
        <fullName evidence="9 10">Transcription termination factor Rho</fullName>
        <ecNumber evidence="9 10">3.6.4.-</ecNumber>
    </recommendedName>
    <alternativeName>
        <fullName evidence="9">ATP-dependent helicase Rho</fullName>
    </alternativeName>
</protein>
<evidence type="ECO:0000313" key="15">
    <source>
        <dbReference type="EMBL" id="RMX06250.1"/>
    </source>
</evidence>
<comment type="caution">
    <text evidence="13">The sequence shown here is derived from an EMBL/GenBank/DDBJ whole genome shotgun (WGS) entry which is preliminary data.</text>
</comment>
<dbReference type="Proteomes" id="UP000267521">
    <property type="component" value="Unassembled WGS sequence"/>
</dbReference>
<comment type="subunit">
    <text evidence="9">Homohexamer. The homohexamer assembles into an open ring structure.</text>
</comment>
<keyword evidence="4 9" id="KW-0347">Helicase</keyword>
<name>A0A3M6PWU6_9BURK</name>
<evidence type="ECO:0000313" key="18">
    <source>
        <dbReference type="Proteomes" id="UP000281171"/>
    </source>
</evidence>
<keyword evidence="6 9" id="KW-0694">RNA-binding</keyword>
<feature type="binding site" evidence="9">
    <location>
        <begin position="182"/>
        <end position="187"/>
    </location>
    <ligand>
        <name>ATP</name>
        <dbReference type="ChEBI" id="CHEBI:30616"/>
    </ligand>
</feature>
<dbReference type="SUPFAM" id="SSF52540">
    <property type="entry name" value="P-loop containing nucleoside triphosphate hydrolases"/>
    <property type="match status" value="1"/>
</dbReference>
<dbReference type="CDD" id="cd04459">
    <property type="entry name" value="Rho_CSD"/>
    <property type="match status" value="1"/>
</dbReference>
<feature type="binding site" evidence="9">
    <location>
        <begin position="170"/>
        <end position="175"/>
    </location>
    <ligand>
        <name>ATP</name>
        <dbReference type="ChEBI" id="CHEBI:30616"/>
    </ligand>
</feature>
<dbReference type="EMBL" id="RDQM01000003">
    <property type="protein sequence ID" value="RMX00064.1"/>
    <property type="molecule type" value="Genomic_DNA"/>
</dbReference>
<dbReference type="Pfam" id="PF07498">
    <property type="entry name" value="Rho_N"/>
    <property type="match status" value="1"/>
</dbReference>
<keyword evidence="16" id="KW-1185">Reference proteome</keyword>
<proteinExistence type="inferred from homology"/>
<dbReference type="Gene3D" id="2.40.50.140">
    <property type="entry name" value="Nucleic acid-binding proteins"/>
    <property type="match status" value="1"/>
</dbReference>
<dbReference type="SMART" id="SM00382">
    <property type="entry name" value="AAA"/>
    <property type="match status" value="1"/>
</dbReference>
<dbReference type="Pfam" id="PF07497">
    <property type="entry name" value="Rho_RNA_bind"/>
    <property type="match status" value="1"/>
</dbReference>
<evidence type="ECO:0000256" key="10">
    <source>
        <dbReference type="NCBIfam" id="TIGR00767"/>
    </source>
</evidence>
<dbReference type="GO" id="GO:0003723">
    <property type="term" value="F:RNA binding"/>
    <property type="evidence" value="ECO:0007669"/>
    <property type="project" value="UniProtKB-UniRule"/>
</dbReference>
<dbReference type="InterPro" id="IPR000194">
    <property type="entry name" value="ATPase_F1/V1/A1_a/bsu_nucl-bd"/>
</dbReference>
<dbReference type="HAMAP" id="MF_01884">
    <property type="entry name" value="Rho"/>
    <property type="match status" value="1"/>
</dbReference>
<dbReference type="GO" id="GO:0005524">
    <property type="term" value="F:ATP binding"/>
    <property type="evidence" value="ECO:0007669"/>
    <property type="project" value="UniProtKB-UniRule"/>
</dbReference>
<keyword evidence="3 9" id="KW-0378">Hydrolase</keyword>
<keyword evidence="5 9" id="KW-0067">ATP-binding</keyword>
<accession>A0A3M6QA80</accession>
<dbReference type="RefSeq" id="WP_122237565.1">
    <property type="nucleotide sequence ID" value="NZ_RDQK01000030.1"/>
</dbReference>
<sequence length="421" mass="47572">MHLNELKALHVSEVLKQAEALGIENTGRMRKQELMFAIIKKRAKENGEQVFADGVLEILPDGFGFLRSPDTSFTASTDDIYISPSQVRRFNLHTGDMIEGEVRIPKDGERYFALTKLDKINGGPPEQNKHKVMFENLTPLFPKQQMKLERDIKAEENITGRIIDIIAPLGRGQRALIVAPPKSGKTMMMQHIAHAITANNPDVHLMVLLVDERPEEVTEMQRTVKGEIIASTFDEPAARHVHVAEMVIERAKRLVELKKDVVILLDSITRLARAYNNVVPTSGKILSGGVDANALHRPKRFFGAARNVEEGGSLTIIATALVDTGSRMDEVIFEEFKGTGNSEIHLSRRLYEKRVFPAIELSKSGTRREELLLAPEVLQKTRILRQFLFNMDEIESMELMLKNMKVTKNNHEFFDMMRRGG</sequence>
<dbReference type="SUPFAM" id="SSF50249">
    <property type="entry name" value="Nucleic acid-binding proteins"/>
    <property type="match status" value="1"/>
</dbReference>
<dbReference type="InterPro" id="IPR012340">
    <property type="entry name" value="NA-bd_OB-fold"/>
</dbReference>
<dbReference type="EC" id="3.6.4.-" evidence="9 10"/>
<accession>A0A3M6PWU6</accession>
<dbReference type="GO" id="GO:0006353">
    <property type="term" value="P:DNA-templated transcription termination"/>
    <property type="evidence" value="ECO:0007669"/>
    <property type="project" value="UniProtKB-UniRule"/>
</dbReference>
<dbReference type="Pfam" id="PF00006">
    <property type="entry name" value="ATP-synt_ab"/>
    <property type="match status" value="1"/>
</dbReference>
<dbReference type="PANTHER" id="PTHR46425">
    <property type="entry name" value="TRANSCRIPTION TERMINATION FACTOR RHO"/>
    <property type="match status" value="1"/>
</dbReference>
<evidence type="ECO:0000256" key="2">
    <source>
        <dbReference type="ARBA" id="ARBA00022741"/>
    </source>
</evidence>
<comment type="caution">
    <text evidence="9">Lacks conserved residue(s) required for the propagation of feature annotation.</text>
</comment>
<reference evidence="16 17" key="1">
    <citation type="submission" date="2018-10" db="EMBL/GenBank/DDBJ databases">
        <title>Comamonadaceae CDC group NO-1 genome sequencing and assembly.</title>
        <authorList>
            <person name="Bernier A.-M."/>
            <person name="Bernard K."/>
        </authorList>
    </citation>
    <scope>NUCLEOTIDE SEQUENCE [LARGE SCALE GENOMIC DNA]</scope>
    <source>
        <strain evidence="13 16">NML161473</strain>
        <strain evidence="15 18">NML180581</strain>
        <strain evidence="14 17">NML970147</strain>
    </source>
</reference>
<dbReference type="Proteomes" id="UP000267035">
    <property type="component" value="Unassembled WGS sequence"/>
</dbReference>
<dbReference type="InterPro" id="IPR003593">
    <property type="entry name" value="AAA+_ATPase"/>
</dbReference>
<dbReference type="SMART" id="SM00959">
    <property type="entry name" value="Rho_N"/>
    <property type="match status" value="1"/>
</dbReference>
<feature type="domain" description="Rho RNA-BD" evidence="12">
    <location>
        <begin position="49"/>
        <end position="124"/>
    </location>
</feature>
<evidence type="ECO:0000256" key="11">
    <source>
        <dbReference type="PROSITE-ProRule" id="PRU01203"/>
    </source>
</evidence>
<evidence type="ECO:0000259" key="12">
    <source>
        <dbReference type="PROSITE" id="PS51856"/>
    </source>
</evidence>
<dbReference type="PROSITE" id="PS51856">
    <property type="entry name" value="RHO_RNA_BD"/>
    <property type="match status" value="1"/>
</dbReference>
<dbReference type="InterPro" id="IPR036269">
    <property type="entry name" value="Rho_N_sf"/>
</dbReference>
<comment type="function">
    <text evidence="9">Facilitates transcription termination by a mechanism that involves Rho binding to the nascent RNA, activation of Rho's RNA-dependent ATPase activity, and release of the mRNA from the DNA template.</text>
</comment>
<dbReference type="InterPro" id="IPR041703">
    <property type="entry name" value="Rho_factor_ATP-bd"/>
</dbReference>
<evidence type="ECO:0000256" key="8">
    <source>
        <dbReference type="ARBA" id="ARBA00023163"/>
    </source>
</evidence>
<dbReference type="EMBL" id="RDQK01000030">
    <property type="protein sequence ID" value="RMX06250.1"/>
    <property type="molecule type" value="Genomic_DNA"/>
</dbReference>
<dbReference type="SMART" id="SM00357">
    <property type="entry name" value="CSP"/>
    <property type="match status" value="1"/>
</dbReference>
<accession>A0A3M6QT94</accession>
<evidence type="ECO:0000256" key="7">
    <source>
        <dbReference type="ARBA" id="ARBA00023015"/>
    </source>
</evidence>
<dbReference type="Gene3D" id="1.10.720.10">
    <property type="match status" value="1"/>
</dbReference>
<dbReference type="GO" id="GO:0004386">
    <property type="term" value="F:helicase activity"/>
    <property type="evidence" value="ECO:0007669"/>
    <property type="project" value="UniProtKB-UniRule"/>
</dbReference>
<dbReference type="GO" id="GO:0008186">
    <property type="term" value="F:ATP-dependent activity, acting on RNA"/>
    <property type="evidence" value="ECO:0007669"/>
    <property type="project" value="UniProtKB-UniRule"/>
</dbReference>
<evidence type="ECO:0000313" key="16">
    <source>
        <dbReference type="Proteomes" id="UP000267035"/>
    </source>
</evidence>
<keyword evidence="2 9" id="KW-0547">Nucleotide-binding</keyword>
<feature type="binding site" evidence="9">
    <location>
        <position position="213"/>
    </location>
    <ligand>
        <name>ATP</name>
        <dbReference type="ChEBI" id="CHEBI:30616"/>
    </ligand>
</feature>
<dbReference type="Proteomes" id="UP000281171">
    <property type="component" value="Unassembled WGS sequence"/>
</dbReference>
<dbReference type="InterPro" id="IPR011129">
    <property type="entry name" value="CSD"/>
</dbReference>
<evidence type="ECO:0000256" key="9">
    <source>
        <dbReference type="HAMAP-Rule" id="MF_01884"/>
    </source>
</evidence>
<evidence type="ECO:0000256" key="5">
    <source>
        <dbReference type="ARBA" id="ARBA00022840"/>
    </source>
</evidence>
<evidence type="ECO:0000256" key="4">
    <source>
        <dbReference type="ARBA" id="ARBA00022806"/>
    </source>
</evidence>
<dbReference type="InterPro" id="IPR004665">
    <property type="entry name" value="Term_rho"/>
</dbReference>
<keyword evidence="8 9" id="KW-0804">Transcription</keyword>
<evidence type="ECO:0000313" key="14">
    <source>
        <dbReference type="EMBL" id="RMX00064.1"/>
    </source>
</evidence>
<comment type="similarity">
    <text evidence="9 11">Belongs to the Rho family.</text>
</comment>
<dbReference type="PANTHER" id="PTHR46425:SF1">
    <property type="entry name" value="TRANSCRIPTION TERMINATION FACTOR RHO"/>
    <property type="match status" value="1"/>
</dbReference>
<dbReference type="GO" id="GO:0005829">
    <property type="term" value="C:cytosol"/>
    <property type="evidence" value="ECO:0007669"/>
    <property type="project" value="UniProtKB-ARBA"/>
</dbReference>
<dbReference type="CDD" id="cd01128">
    <property type="entry name" value="rho_factor_C"/>
    <property type="match status" value="1"/>
</dbReference>
<evidence type="ECO:0000256" key="6">
    <source>
        <dbReference type="ARBA" id="ARBA00022884"/>
    </source>
</evidence>
<keyword evidence="7 9" id="KW-0805">Transcription regulation</keyword>
<dbReference type="NCBIfam" id="NF006886">
    <property type="entry name" value="PRK09376.1"/>
    <property type="match status" value="1"/>
</dbReference>